<name>A0A9D3W871_9ROSI</name>
<dbReference type="PANTHER" id="PTHR33710:SF77">
    <property type="entry name" value="DNASE I-LIKE SUPERFAMILY PROTEIN"/>
    <property type="match status" value="1"/>
</dbReference>
<comment type="caution">
    <text evidence="1">The sequence shown here is derived from an EMBL/GenBank/DDBJ whole genome shotgun (WGS) entry which is preliminary data.</text>
</comment>
<dbReference type="PANTHER" id="PTHR33710">
    <property type="entry name" value="BNAC02G09200D PROTEIN"/>
    <property type="match status" value="1"/>
</dbReference>
<proteinExistence type="predicted"/>
<dbReference type="Gene3D" id="3.60.10.10">
    <property type="entry name" value="Endonuclease/exonuclease/phosphatase"/>
    <property type="match status" value="1"/>
</dbReference>
<dbReference type="AlphaFoldDB" id="A0A9D3W871"/>
<gene>
    <name evidence="1" type="ORF">J1N35_008105</name>
</gene>
<dbReference type="EMBL" id="JAIQCV010000003">
    <property type="protein sequence ID" value="KAH1114727.1"/>
    <property type="molecule type" value="Genomic_DNA"/>
</dbReference>
<evidence type="ECO:0000313" key="1">
    <source>
        <dbReference type="EMBL" id="KAH1114727.1"/>
    </source>
</evidence>
<dbReference type="InterPro" id="IPR036691">
    <property type="entry name" value="Endo/exonu/phosph_ase_sf"/>
</dbReference>
<evidence type="ECO:0008006" key="3">
    <source>
        <dbReference type="Google" id="ProtNLM"/>
    </source>
</evidence>
<sequence length="231" mass="26624">MYGHNTDFCLGKKAPLLEGEPVVNRKADKLVIPKRIEEEDFSLCMLVEHRQQRRGKSEGLARETITTPQVAVRRELWHVLNSFAESISEPWIVAGAFNSILDGSKRIGGMITMCRGCKWFESLLFNGGLRDLGACSPKFTWSRGNLSQRLDRAISNSAWDSFVPHCLVYYLHLLKSDNRPLLVSFTPEHQRGTKPFRFILGWLLYAEFKALVGENWINEVEVRMNWRNLKR</sequence>
<evidence type="ECO:0000313" key="2">
    <source>
        <dbReference type="Proteomes" id="UP000828251"/>
    </source>
</evidence>
<protein>
    <recommendedName>
        <fullName evidence="3">Reverse transcriptase zinc-binding domain-containing protein</fullName>
    </recommendedName>
</protein>
<dbReference type="Proteomes" id="UP000828251">
    <property type="component" value="Unassembled WGS sequence"/>
</dbReference>
<dbReference type="SUPFAM" id="SSF56219">
    <property type="entry name" value="DNase I-like"/>
    <property type="match status" value="1"/>
</dbReference>
<organism evidence="1 2">
    <name type="scientific">Gossypium stocksii</name>
    <dbReference type="NCBI Taxonomy" id="47602"/>
    <lineage>
        <taxon>Eukaryota</taxon>
        <taxon>Viridiplantae</taxon>
        <taxon>Streptophyta</taxon>
        <taxon>Embryophyta</taxon>
        <taxon>Tracheophyta</taxon>
        <taxon>Spermatophyta</taxon>
        <taxon>Magnoliopsida</taxon>
        <taxon>eudicotyledons</taxon>
        <taxon>Gunneridae</taxon>
        <taxon>Pentapetalae</taxon>
        <taxon>rosids</taxon>
        <taxon>malvids</taxon>
        <taxon>Malvales</taxon>
        <taxon>Malvaceae</taxon>
        <taxon>Malvoideae</taxon>
        <taxon>Gossypium</taxon>
    </lineage>
</organism>
<keyword evidence="2" id="KW-1185">Reference proteome</keyword>
<reference evidence="1 2" key="1">
    <citation type="journal article" date="2021" name="Plant Biotechnol. J.">
        <title>Multi-omics assisted identification of the key and species-specific regulatory components of drought-tolerant mechanisms in Gossypium stocksii.</title>
        <authorList>
            <person name="Yu D."/>
            <person name="Ke L."/>
            <person name="Zhang D."/>
            <person name="Wu Y."/>
            <person name="Sun Y."/>
            <person name="Mei J."/>
            <person name="Sun J."/>
            <person name="Sun Y."/>
        </authorList>
    </citation>
    <scope>NUCLEOTIDE SEQUENCE [LARGE SCALE GENOMIC DNA]</scope>
    <source>
        <strain evidence="2">cv. E1</strain>
        <tissue evidence="1">Leaf</tissue>
    </source>
</reference>
<accession>A0A9D3W871</accession>
<dbReference type="OrthoDB" id="1002487at2759"/>